<keyword evidence="2 7" id="KW-0813">Transport</keyword>
<comment type="similarity">
    <text evidence="7">Belongs to the binding-protein-dependent transport system permease family.</text>
</comment>
<dbReference type="GO" id="GO:0055085">
    <property type="term" value="P:transmembrane transport"/>
    <property type="evidence" value="ECO:0007669"/>
    <property type="project" value="InterPro"/>
</dbReference>
<dbReference type="InterPro" id="IPR035906">
    <property type="entry name" value="MetI-like_sf"/>
</dbReference>
<dbReference type="Proteomes" id="UP001060368">
    <property type="component" value="Chromosome"/>
</dbReference>
<evidence type="ECO:0000256" key="3">
    <source>
        <dbReference type="ARBA" id="ARBA00022475"/>
    </source>
</evidence>
<keyword evidence="10" id="KW-1185">Reference proteome</keyword>
<accession>A0A9E7PLT7</accession>
<dbReference type="InterPro" id="IPR000515">
    <property type="entry name" value="MetI-like"/>
</dbReference>
<feature type="transmembrane region" description="Helical" evidence="7">
    <location>
        <begin position="115"/>
        <end position="148"/>
    </location>
</feature>
<evidence type="ECO:0000256" key="6">
    <source>
        <dbReference type="ARBA" id="ARBA00023136"/>
    </source>
</evidence>
<feature type="transmembrane region" description="Helical" evidence="7">
    <location>
        <begin position="227"/>
        <end position="247"/>
    </location>
</feature>
<dbReference type="SUPFAM" id="SSF161098">
    <property type="entry name" value="MetI-like"/>
    <property type="match status" value="1"/>
</dbReference>
<evidence type="ECO:0000259" key="8">
    <source>
        <dbReference type="PROSITE" id="PS50928"/>
    </source>
</evidence>
<keyword evidence="5 7" id="KW-1133">Transmembrane helix</keyword>
<keyword evidence="6 7" id="KW-0472">Membrane</keyword>
<dbReference type="Gene3D" id="1.10.3720.10">
    <property type="entry name" value="MetI-like"/>
    <property type="match status" value="1"/>
</dbReference>
<dbReference type="PANTHER" id="PTHR30151:SF0">
    <property type="entry name" value="ABC TRANSPORTER PERMEASE PROTEIN MJ0413-RELATED"/>
    <property type="match status" value="1"/>
</dbReference>
<feature type="domain" description="ABC transmembrane type-1" evidence="8">
    <location>
        <begin position="66"/>
        <end position="247"/>
    </location>
</feature>
<evidence type="ECO:0000256" key="1">
    <source>
        <dbReference type="ARBA" id="ARBA00004651"/>
    </source>
</evidence>
<feature type="transmembrane region" description="Helical" evidence="7">
    <location>
        <begin position="75"/>
        <end position="95"/>
    </location>
</feature>
<gene>
    <name evidence="9" type="ORF">L6E24_07330</name>
</gene>
<evidence type="ECO:0000256" key="5">
    <source>
        <dbReference type="ARBA" id="ARBA00022989"/>
    </source>
</evidence>
<organism evidence="9 10">
    <name type="scientific">Methanoplanus endosymbiosus</name>
    <dbReference type="NCBI Taxonomy" id="33865"/>
    <lineage>
        <taxon>Archaea</taxon>
        <taxon>Methanobacteriati</taxon>
        <taxon>Methanobacteriota</taxon>
        <taxon>Stenosarchaea group</taxon>
        <taxon>Methanomicrobia</taxon>
        <taxon>Methanomicrobiales</taxon>
        <taxon>Methanomicrobiaceae</taxon>
        <taxon>Methanoplanus</taxon>
    </lineage>
</organism>
<evidence type="ECO:0000256" key="2">
    <source>
        <dbReference type="ARBA" id="ARBA00022448"/>
    </source>
</evidence>
<dbReference type="GeneID" id="74307500"/>
<keyword evidence="3" id="KW-1003">Cell membrane</keyword>
<dbReference type="PANTHER" id="PTHR30151">
    <property type="entry name" value="ALKANE SULFONATE ABC TRANSPORTER-RELATED, MEMBRANE SUBUNIT"/>
    <property type="match status" value="1"/>
</dbReference>
<reference evidence="9" key="1">
    <citation type="submission" date="2022-04" db="EMBL/GenBank/DDBJ databases">
        <title>Complete genome of Methanoplanus endosymbiosus DSM 3599.</title>
        <authorList>
            <person name="Chen S.-C."/>
            <person name="You Y.-T."/>
            <person name="Zhou Y.-Z."/>
            <person name="Lai M.-C."/>
        </authorList>
    </citation>
    <scope>NUCLEOTIDE SEQUENCE</scope>
    <source>
        <strain evidence="9">DSM 3599</strain>
    </source>
</reference>
<proteinExistence type="inferred from homology"/>
<dbReference type="CDD" id="cd06261">
    <property type="entry name" value="TM_PBP2"/>
    <property type="match status" value="1"/>
</dbReference>
<feature type="transmembrane region" description="Helical" evidence="7">
    <location>
        <begin position="12"/>
        <end position="33"/>
    </location>
</feature>
<dbReference type="AlphaFoldDB" id="A0A9E7PLT7"/>
<dbReference type="KEGG" id="mend:L6E24_07330"/>
<comment type="subcellular location">
    <subcellularLocation>
        <location evidence="1 7">Cell membrane</location>
        <topology evidence="1 7">Multi-pass membrane protein</topology>
    </subcellularLocation>
</comment>
<dbReference type="Pfam" id="PF00528">
    <property type="entry name" value="BPD_transp_1"/>
    <property type="match status" value="1"/>
</dbReference>
<evidence type="ECO:0000313" key="10">
    <source>
        <dbReference type="Proteomes" id="UP001060368"/>
    </source>
</evidence>
<keyword evidence="4 7" id="KW-0812">Transmembrane</keyword>
<dbReference type="GO" id="GO:0005886">
    <property type="term" value="C:plasma membrane"/>
    <property type="evidence" value="ECO:0007669"/>
    <property type="project" value="UniProtKB-SubCell"/>
</dbReference>
<dbReference type="EMBL" id="CP096115">
    <property type="protein sequence ID" value="UUX91196.1"/>
    <property type="molecule type" value="Genomic_DNA"/>
</dbReference>
<feature type="transmembrane region" description="Helical" evidence="7">
    <location>
        <begin position="195"/>
        <end position="221"/>
    </location>
</feature>
<dbReference type="PROSITE" id="PS50928">
    <property type="entry name" value="ABC_TM1"/>
    <property type="match status" value="1"/>
</dbReference>
<evidence type="ECO:0000313" key="9">
    <source>
        <dbReference type="EMBL" id="UUX91196.1"/>
    </source>
</evidence>
<evidence type="ECO:0000256" key="4">
    <source>
        <dbReference type="ARBA" id="ARBA00022692"/>
    </source>
</evidence>
<sequence>MAQIMKYHIPEFAKGLVAIIILLSVWDTVAYLIQNNYVLPQTMDILMVLFHPFEEIIGGETLIENTLVSLKEVISGFTCAAAIAIPLGLFIGWSSEAGKYLNPVIQILRPVPPIAWMPFAIAWFGIGFNSVLFIIVIGAFFPILINTVEGVKGIRRRWIEVAEMLHATPFEEIRTVVIPGALPVIWTGLRVSFGVAWMCVVAAEMLPGTSAGLGFLIMYAYNLGQLQVIGAGMVIIGVIGLGADTLFKAGQARFFGWQGKE</sequence>
<protein>
    <submittedName>
        <fullName evidence="9">ABC transporter permease</fullName>
    </submittedName>
</protein>
<evidence type="ECO:0000256" key="7">
    <source>
        <dbReference type="RuleBase" id="RU363032"/>
    </source>
</evidence>
<dbReference type="FunFam" id="1.10.3720.10:FF:000003">
    <property type="entry name" value="Aliphatic sulfonate ABC transporter permease"/>
    <property type="match status" value="1"/>
</dbReference>
<name>A0A9E7PLT7_9EURY</name>
<dbReference type="RefSeq" id="WP_257741348.1">
    <property type="nucleotide sequence ID" value="NZ_CP096115.1"/>
</dbReference>